<evidence type="ECO:0000256" key="2">
    <source>
        <dbReference type="ARBA" id="ARBA00023315"/>
    </source>
</evidence>
<dbReference type="SUPFAM" id="SSF55729">
    <property type="entry name" value="Acyl-CoA N-acyltransferases (Nat)"/>
    <property type="match status" value="1"/>
</dbReference>
<dbReference type="Gene3D" id="3.40.630.30">
    <property type="match status" value="1"/>
</dbReference>
<protein>
    <submittedName>
        <fullName evidence="4">N-acetyltransferase GCN5</fullName>
    </submittedName>
</protein>
<keyword evidence="1 4" id="KW-0808">Transferase</keyword>
<dbReference type="STRING" id="1304275.C41B8_03846"/>
<gene>
    <name evidence="4" type="ORF">C41B8_03846</name>
</gene>
<sequence length="175" mass="19701">MDPIELVAADTPSLLLELSALAHVIWRQHYTPIIGRKQVEYMLHGGYSESALNEQLAAGTRFTLARRGPRFLAFAAVSPDSDAPKTAWLDKLYVHIEARNLGVGRRLVERACEQARTFGADTLRLRVNRDNAESITAYQRIGFEIEQEDVKDIGHGFVMDDYIMAMPVERLTTVD</sequence>
<evidence type="ECO:0000313" key="4">
    <source>
        <dbReference type="EMBL" id="KEZ78718.1"/>
    </source>
</evidence>
<dbReference type="GO" id="GO:0016747">
    <property type="term" value="F:acyltransferase activity, transferring groups other than amino-acyl groups"/>
    <property type="evidence" value="ECO:0007669"/>
    <property type="project" value="InterPro"/>
</dbReference>
<dbReference type="CDD" id="cd04301">
    <property type="entry name" value="NAT_SF"/>
    <property type="match status" value="1"/>
</dbReference>
<dbReference type="PANTHER" id="PTHR43877">
    <property type="entry name" value="AMINOALKYLPHOSPHONATE N-ACETYLTRANSFERASE-RELATED-RELATED"/>
    <property type="match status" value="1"/>
</dbReference>
<dbReference type="PANTHER" id="PTHR43877:SF8">
    <property type="entry name" value="N-ACETYLGLUTAMATE SYNTHASE-RELATED"/>
    <property type="match status" value="1"/>
</dbReference>
<organism evidence="4 5">
    <name type="scientific">Salinisphaera hydrothermalis (strain C41B8)</name>
    <dbReference type="NCBI Taxonomy" id="1304275"/>
    <lineage>
        <taxon>Bacteria</taxon>
        <taxon>Pseudomonadati</taxon>
        <taxon>Pseudomonadota</taxon>
        <taxon>Gammaproteobacteria</taxon>
        <taxon>Salinisphaerales</taxon>
        <taxon>Salinisphaeraceae</taxon>
        <taxon>Salinisphaera</taxon>
    </lineage>
</organism>
<dbReference type="InterPro" id="IPR000182">
    <property type="entry name" value="GNAT_dom"/>
</dbReference>
<reference evidence="4 5" key="1">
    <citation type="submission" date="2013-03" db="EMBL/GenBank/DDBJ databases">
        <title>Salinisphaera hydrothermalis C41B8 Genome Sequencing.</title>
        <authorList>
            <person name="Li C."/>
            <person name="Lai Q."/>
            <person name="Shao Z."/>
        </authorList>
    </citation>
    <scope>NUCLEOTIDE SEQUENCE [LARGE SCALE GENOMIC DNA]</scope>
    <source>
        <strain evidence="4 5">C41B8</strain>
    </source>
</reference>
<keyword evidence="2" id="KW-0012">Acyltransferase</keyword>
<accession>A0A084IPT4</accession>
<dbReference type="eggNOG" id="COG0456">
    <property type="taxonomic scope" value="Bacteria"/>
</dbReference>
<name>A0A084IPT4_SALHC</name>
<dbReference type="InterPro" id="IPR050832">
    <property type="entry name" value="Bact_Acetyltransf"/>
</dbReference>
<evidence type="ECO:0000259" key="3">
    <source>
        <dbReference type="PROSITE" id="PS51186"/>
    </source>
</evidence>
<evidence type="ECO:0000313" key="5">
    <source>
        <dbReference type="Proteomes" id="UP000028302"/>
    </source>
</evidence>
<dbReference type="Pfam" id="PF00583">
    <property type="entry name" value="Acetyltransf_1"/>
    <property type="match status" value="1"/>
</dbReference>
<dbReference type="RefSeq" id="WP_051882987.1">
    <property type="nucleotide sequence ID" value="NZ_APNK01000003.1"/>
</dbReference>
<comment type="caution">
    <text evidence="4">The sequence shown here is derived from an EMBL/GenBank/DDBJ whole genome shotgun (WGS) entry which is preliminary data.</text>
</comment>
<evidence type="ECO:0000256" key="1">
    <source>
        <dbReference type="ARBA" id="ARBA00022679"/>
    </source>
</evidence>
<keyword evidence="5" id="KW-1185">Reference proteome</keyword>
<dbReference type="InterPro" id="IPR016181">
    <property type="entry name" value="Acyl_CoA_acyltransferase"/>
</dbReference>
<dbReference type="Proteomes" id="UP000028302">
    <property type="component" value="Unassembled WGS sequence"/>
</dbReference>
<proteinExistence type="predicted"/>
<dbReference type="EMBL" id="APNK01000003">
    <property type="protein sequence ID" value="KEZ78718.1"/>
    <property type="molecule type" value="Genomic_DNA"/>
</dbReference>
<dbReference type="AlphaFoldDB" id="A0A084IPT4"/>
<dbReference type="OrthoDB" id="9799601at2"/>
<dbReference type="PROSITE" id="PS51186">
    <property type="entry name" value="GNAT"/>
    <property type="match status" value="1"/>
</dbReference>
<feature type="domain" description="N-acetyltransferase" evidence="3">
    <location>
        <begin position="16"/>
        <end position="169"/>
    </location>
</feature>